<dbReference type="PANTHER" id="PTHR30069">
    <property type="entry name" value="TONB-DEPENDENT OUTER MEMBRANE RECEPTOR"/>
    <property type="match status" value="1"/>
</dbReference>
<accession>A0A245ZE30</accession>
<dbReference type="PROSITE" id="PS52016">
    <property type="entry name" value="TONB_DEPENDENT_REC_3"/>
    <property type="match status" value="1"/>
</dbReference>
<dbReference type="InterPro" id="IPR037066">
    <property type="entry name" value="Plug_dom_sf"/>
</dbReference>
<keyword evidence="5 13" id="KW-0732">Signal</keyword>
<gene>
    <name evidence="16" type="primary">cirA_9</name>
    <name evidence="16" type="ORF">SPMU_32140</name>
</gene>
<reference evidence="16 17" key="1">
    <citation type="submission" date="2017-03" db="EMBL/GenBank/DDBJ databases">
        <title>Genome sequence of Sphingomonas mucosissima DSM 17494.</title>
        <authorList>
            <person name="Poehlein A."/>
            <person name="Wuebbeler J.H."/>
            <person name="Steinbuechel A."/>
            <person name="Daniel R."/>
        </authorList>
    </citation>
    <scope>NUCLEOTIDE SEQUENCE [LARGE SCALE GENOMIC DNA]</scope>
    <source>
        <strain evidence="16 17">DSM 17494</strain>
    </source>
</reference>
<keyword evidence="17" id="KW-1185">Reference proteome</keyword>
<evidence type="ECO:0000256" key="11">
    <source>
        <dbReference type="PROSITE-ProRule" id="PRU10144"/>
    </source>
</evidence>
<name>A0A245ZE30_9SPHN</name>
<dbReference type="GO" id="GO:0015344">
    <property type="term" value="F:siderophore uptake transmembrane transporter activity"/>
    <property type="evidence" value="ECO:0007669"/>
    <property type="project" value="TreeGrafter"/>
</dbReference>
<dbReference type="RefSeq" id="WP_140418497.1">
    <property type="nucleotide sequence ID" value="NZ_NBBJ01000007.1"/>
</dbReference>
<protein>
    <submittedName>
        <fullName evidence="16">Colicin I receptor</fullName>
    </submittedName>
</protein>
<dbReference type="GO" id="GO:0009279">
    <property type="term" value="C:cell outer membrane"/>
    <property type="evidence" value="ECO:0007669"/>
    <property type="project" value="UniProtKB-SubCell"/>
</dbReference>
<keyword evidence="4 10" id="KW-0812">Transmembrane</keyword>
<keyword evidence="9 10" id="KW-0998">Cell outer membrane</keyword>
<dbReference type="InterPro" id="IPR000531">
    <property type="entry name" value="Beta-barrel_TonB"/>
</dbReference>
<dbReference type="Pfam" id="PF00593">
    <property type="entry name" value="TonB_dep_Rec_b-barrel"/>
    <property type="match status" value="1"/>
</dbReference>
<dbReference type="AlphaFoldDB" id="A0A245ZE30"/>
<comment type="subcellular location">
    <subcellularLocation>
        <location evidence="1 10">Cell outer membrane</location>
        <topology evidence="1 10">Multi-pass membrane protein</topology>
    </subcellularLocation>
</comment>
<dbReference type="GO" id="GO:0044718">
    <property type="term" value="P:siderophore transmembrane transport"/>
    <property type="evidence" value="ECO:0007669"/>
    <property type="project" value="TreeGrafter"/>
</dbReference>
<evidence type="ECO:0000256" key="2">
    <source>
        <dbReference type="ARBA" id="ARBA00022448"/>
    </source>
</evidence>
<dbReference type="Gene3D" id="2.170.130.10">
    <property type="entry name" value="TonB-dependent receptor, plug domain"/>
    <property type="match status" value="1"/>
</dbReference>
<evidence type="ECO:0000256" key="7">
    <source>
        <dbReference type="ARBA" id="ARBA00023077"/>
    </source>
</evidence>
<evidence type="ECO:0000256" key="9">
    <source>
        <dbReference type="ARBA" id="ARBA00023237"/>
    </source>
</evidence>
<keyword evidence="16" id="KW-0675">Receptor</keyword>
<evidence type="ECO:0000256" key="8">
    <source>
        <dbReference type="ARBA" id="ARBA00023136"/>
    </source>
</evidence>
<keyword evidence="2 10" id="KW-0813">Transport</keyword>
<dbReference type="Pfam" id="PF07715">
    <property type="entry name" value="Plug"/>
    <property type="match status" value="1"/>
</dbReference>
<evidence type="ECO:0000256" key="3">
    <source>
        <dbReference type="ARBA" id="ARBA00022452"/>
    </source>
</evidence>
<evidence type="ECO:0000259" key="15">
    <source>
        <dbReference type="Pfam" id="PF07715"/>
    </source>
</evidence>
<dbReference type="InterPro" id="IPR012910">
    <property type="entry name" value="Plug_dom"/>
</dbReference>
<dbReference type="PANTHER" id="PTHR30069:SF53">
    <property type="entry name" value="COLICIN I RECEPTOR-RELATED"/>
    <property type="match status" value="1"/>
</dbReference>
<evidence type="ECO:0000313" key="16">
    <source>
        <dbReference type="EMBL" id="OWK27969.1"/>
    </source>
</evidence>
<organism evidence="16 17">
    <name type="scientific">Sphingomonas mucosissima</name>
    <dbReference type="NCBI Taxonomy" id="370959"/>
    <lineage>
        <taxon>Bacteria</taxon>
        <taxon>Pseudomonadati</taxon>
        <taxon>Pseudomonadota</taxon>
        <taxon>Alphaproteobacteria</taxon>
        <taxon>Sphingomonadales</taxon>
        <taxon>Sphingomonadaceae</taxon>
        <taxon>Sphingomonas</taxon>
    </lineage>
</organism>
<evidence type="ECO:0000256" key="13">
    <source>
        <dbReference type="SAM" id="SignalP"/>
    </source>
</evidence>
<keyword evidence="8 10" id="KW-0472">Membrane</keyword>
<evidence type="ECO:0000313" key="17">
    <source>
        <dbReference type="Proteomes" id="UP000197783"/>
    </source>
</evidence>
<feature type="signal peptide" evidence="13">
    <location>
        <begin position="1"/>
        <end position="23"/>
    </location>
</feature>
<dbReference type="InterPro" id="IPR039426">
    <property type="entry name" value="TonB-dep_rcpt-like"/>
</dbReference>
<proteinExistence type="inferred from homology"/>
<dbReference type="OrthoDB" id="9796221at2"/>
<evidence type="ECO:0000256" key="5">
    <source>
        <dbReference type="ARBA" id="ARBA00022729"/>
    </source>
</evidence>
<evidence type="ECO:0000259" key="14">
    <source>
        <dbReference type="Pfam" id="PF00593"/>
    </source>
</evidence>
<evidence type="ECO:0000256" key="12">
    <source>
        <dbReference type="RuleBase" id="RU003357"/>
    </source>
</evidence>
<dbReference type="Gene3D" id="2.40.170.20">
    <property type="entry name" value="TonB-dependent receptor, beta-barrel domain"/>
    <property type="match status" value="1"/>
</dbReference>
<evidence type="ECO:0000256" key="4">
    <source>
        <dbReference type="ARBA" id="ARBA00022692"/>
    </source>
</evidence>
<keyword evidence="6" id="KW-0406">Ion transport</keyword>
<dbReference type="CDD" id="cd01347">
    <property type="entry name" value="ligand_gated_channel"/>
    <property type="match status" value="1"/>
</dbReference>
<dbReference type="PROSITE" id="PS01156">
    <property type="entry name" value="TONB_DEPENDENT_REC_2"/>
    <property type="match status" value="1"/>
</dbReference>
<dbReference type="EMBL" id="NBBJ01000007">
    <property type="protein sequence ID" value="OWK27969.1"/>
    <property type="molecule type" value="Genomic_DNA"/>
</dbReference>
<keyword evidence="7 12" id="KW-0798">TonB box</keyword>
<feature type="chain" id="PRO_5012580106" evidence="13">
    <location>
        <begin position="24"/>
        <end position="663"/>
    </location>
</feature>
<feature type="domain" description="TonB-dependent receptor plug" evidence="15">
    <location>
        <begin position="62"/>
        <end position="170"/>
    </location>
</feature>
<evidence type="ECO:0000256" key="6">
    <source>
        <dbReference type="ARBA" id="ARBA00023065"/>
    </source>
</evidence>
<dbReference type="Proteomes" id="UP000197783">
    <property type="component" value="Unassembled WGS sequence"/>
</dbReference>
<feature type="short sequence motif" description="TonB C-terminal box" evidence="11">
    <location>
        <begin position="646"/>
        <end position="663"/>
    </location>
</feature>
<dbReference type="InterPro" id="IPR010917">
    <property type="entry name" value="TonB_rcpt_CS"/>
</dbReference>
<comment type="similarity">
    <text evidence="10 12">Belongs to the TonB-dependent receptor family.</text>
</comment>
<sequence length="663" mass="72326">MRFQNLMFLAGASALALSNVANASDLTAAEAVQEARRAAAERTAATEGQEIVVTATRSAQPLADAPATMSVVTGTELRRRPVQDLAEALENEPGIVINGIGMTRRGISIRGMSNEHLLTLIDGRRINDALANMAHADFDLGWVPSVAIERIEVVRGPLSALYGSEALAGVVNVITRRPSERLEASGLGLLGLRDGKGGDTGQLSALIGGSITPSLGVVAWGEYRHRRRTQSPLSPRESELEAREALSGSIIGWWEPAQGHRIEIGQAAIDDDRARDTVTTGARPVYYEYQDHITRAQTHGSYTGSVGWGELQARAYRSVLERVNERDQNQTPTQPTKATDTVFDGRLTVNVFAGNRLTVGGEHRHETLRDSTVNTAGKADVNHNALFVQDEWALRDGVSLTLGSRFDHHPAYGWQTSPRAYLVVEPIEGLKLRGGVGKAFKAPSLKQLSLGYITVAAGGRFIITGNPDLEPETNTAYELGGTYYGRSWNLGATLFQNDLDGLVQTNCVEFCGVRGRERRAYVNVDEARVRGIEVSGQVTPLPALSLSASYTYVEPRDRSKDRELAERPNHSANVKLAWQVADATEFNVRGRYTGKQTIYQADVPVRLDDYNLWSVDVSHDLTRQLTLKLGVDNLFKKRLAESSALYSFAEPGRVFFAGMGANF</sequence>
<dbReference type="InterPro" id="IPR036942">
    <property type="entry name" value="Beta-barrel_TonB_sf"/>
</dbReference>
<keyword evidence="3 10" id="KW-1134">Transmembrane beta strand</keyword>
<evidence type="ECO:0000256" key="10">
    <source>
        <dbReference type="PROSITE-ProRule" id="PRU01360"/>
    </source>
</evidence>
<evidence type="ECO:0000256" key="1">
    <source>
        <dbReference type="ARBA" id="ARBA00004571"/>
    </source>
</evidence>
<dbReference type="SUPFAM" id="SSF56935">
    <property type="entry name" value="Porins"/>
    <property type="match status" value="1"/>
</dbReference>
<comment type="caution">
    <text evidence="16">The sequence shown here is derived from an EMBL/GenBank/DDBJ whole genome shotgun (WGS) entry which is preliminary data.</text>
</comment>
<feature type="domain" description="TonB-dependent receptor-like beta-barrel" evidence="14">
    <location>
        <begin position="275"/>
        <end position="634"/>
    </location>
</feature>